<reference evidence="1" key="1">
    <citation type="journal article" date="2015" name="Proc. Natl. Acad. Sci. U.S.A.">
        <title>Networks of energetic and metabolic interactions define dynamics in microbial communities.</title>
        <authorList>
            <person name="Embree M."/>
            <person name="Liu J.K."/>
            <person name="Al-Bassam M.M."/>
            <person name="Zengler K."/>
        </authorList>
    </citation>
    <scope>NUCLEOTIDE SEQUENCE</scope>
</reference>
<sequence length="130" mass="13914">MQDYPRSPDTRVFLPWHRELEACTLSRETRLPDRDTREGEDLPEEEEAVACVLPKPPLGNLLLPVCCDLDCAGGRLDGCKMGLQGGIGGPPLRELDIPEDSRDLVGDFSGSHLACGFPLTCPAGGGLSPG</sequence>
<gene>
    <name evidence="1" type="ORF">ASZ90_017007</name>
</gene>
<comment type="caution">
    <text evidence="1">The sequence shown here is derived from an EMBL/GenBank/DDBJ whole genome shotgun (WGS) entry which is preliminary data.</text>
</comment>
<dbReference type="AlphaFoldDB" id="A0A0W8EAA8"/>
<protein>
    <submittedName>
        <fullName evidence="1">Uncharacterized protein</fullName>
    </submittedName>
</protein>
<accession>A0A0W8EAA8</accession>
<dbReference type="EMBL" id="LNQE01001804">
    <property type="protein sequence ID" value="KUG05562.1"/>
    <property type="molecule type" value="Genomic_DNA"/>
</dbReference>
<name>A0A0W8EAA8_9ZZZZ</name>
<organism evidence="1">
    <name type="scientific">hydrocarbon metagenome</name>
    <dbReference type="NCBI Taxonomy" id="938273"/>
    <lineage>
        <taxon>unclassified sequences</taxon>
        <taxon>metagenomes</taxon>
        <taxon>ecological metagenomes</taxon>
    </lineage>
</organism>
<evidence type="ECO:0000313" key="1">
    <source>
        <dbReference type="EMBL" id="KUG05562.1"/>
    </source>
</evidence>
<proteinExistence type="predicted"/>